<evidence type="ECO:0000256" key="3">
    <source>
        <dbReference type="ARBA" id="ARBA00022833"/>
    </source>
</evidence>
<evidence type="ECO:0000313" key="9">
    <source>
        <dbReference type="EMBL" id="CAF3913008.1"/>
    </source>
</evidence>
<accession>A0A814SK92</accession>
<organism evidence="8 10">
    <name type="scientific">Didymodactylos carnosus</name>
    <dbReference type="NCBI Taxonomy" id="1234261"/>
    <lineage>
        <taxon>Eukaryota</taxon>
        <taxon>Metazoa</taxon>
        <taxon>Spiralia</taxon>
        <taxon>Gnathifera</taxon>
        <taxon>Rotifera</taxon>
        <taxon>Eurotatoria</taxon>
        <taxon>Bdelloidea</taxon>
        <taxon>Philodinida</taxon>
        <taxon>Philodinidae</taxon>
        <taxon>Didymodactylos</taxon>
    </lineage>
</organism>
<dbReference type="InterPro" id="IPR013694">
    <property type="entry name" value="VIT"/>
</dbReference>
<dbReference type="SUPFAM" id="SSF57850">
    <property type="entry name" value="RING/U-box"/>
    <property type="match status" value="2"/>
</dbReference>
<dbReference type="Proteomes" id="UP000663829">
    <property type="component" value="Unassembled WGS sequence"/>
</dbReference>
<dbReference type="Pfam" id="PF00569">
    <property type="entry name" value="ZZ"/>
    <property type="match status" value="1"/>
</dbReference>
<evidence type="ECO:0000259" key="7">
    <source>
        <dbReference type="PROSITE" id="PS51468"/>
    </source>
</evidence>
<sequence>MSNRPVFPMLFGHARKLGDQASSPLNLIQLRIEQLTNASFALLHQVSTTMTFKNTHHLVVEGALEFTLPETATICGYGLDIDGTIVDGVVVEKEKARITFEKEVRKGVDPGFVEMVQGNVFRTRVYPIFPNQTRTVRVIYQDQAQINQLGDIVLSIPVQYNNKLDSLDITLMCIQTPNNQIKPQLLVNDHEFVQTDGRWIAEWHLSNVESVVGDQIISYTLPNVNKQLIYGIETDIDNHSQAYFAINYVPTLPQQTIFNSFTTSKTICAFWDASLSRSTIDNRNLEINLLNELLKIWLSNSISLKLTLVIFRNVINEKKIFQLTNNNDLLELINYLKTIHYDGATNLSELSSMVDNESFTHYFLFSDCLSTIGNDNDPSMYDKMCSIPIWIINGNYLYEPVNYSLINYLTQRSSGGYISRDKMNDDISSIIDWINSIKSKYLTTNVNQNLIQDIYPSHSVILTPNQGRFLIVGKLLSLSTSITIELEFNINNQIHRQQFILNPSDQSSINVGLIRRLWAQQKLQELSVFKDKNKQIILDIGMKYSIVTDLTSIMVLETLQQHIQYRICPAKSRTKLYNDYMKHRQTTELNKQNKFTRLLNSWQQRCQWYDKVITDTDHHRGYLWKEFSTKSKSNVGGFGVPFTPFYSSLLSNSITPQSTTSISGFSFGAAPVTTSSTFSNTFGSTTTSPFTSAFGNSIPAQSTTNVSTFAFGAAPSLTNNSFSLTAANSSNIISSQGAFSSAIVPENKTVDSNSTIILKEYDPQAPYMSRIKSSSSLDGAYEIYLSERQTYRQSPSFYFDVASYFLSSPIIGQTSLDIFNNQYTLNSFSTNVHIQSSILTTNEKSNLYGLRILTNILELELESVQLLRTVAYKLTEMNLNNLAENLFRKILNLHSDEPQSYRDLALVLLTSNKDNDEIFYLFQKIIDGEWDISRFYDFEIPVLHELNCLLAISTHHPNIIDPRLIRHLPCDLRIVLVWDISESMIDLSITEPTSENCSQYHSETFIGGMMNQRTGGLKEYLLRKAINGTYLINVSYANNRQQTGSFTGVTTVMITIYKYYGQFNEQKQILTGRLNTIGQTIEIGKVEFGDRSQEQIKLELEQYKNEYQRLLNELNKSKHAATNNSIKMDITHPNVSCDRCNMTPIKGVRYKCLLCPNTDYCNQCQLNDDHPLLCIKDSTQYSNSILLQNRCALVHLNTQCSLCAMNPIVGIRYQCSCGIEICEKCEFMCTHDLTHVRAKIIYS</sequence>
<keyword evidence="10" id="KW-1185">Reference proteome</keyword>
<dbReference type="PROSITE" id="PS50135">
    <property type="entry name" value="ZF_ZZ_2"/>
    <property type="match status" value="1"/>
</dbReference>
<dbReference type="SMART" id="SM00291">
    <property type="entry name" value="ZnF_ZZ"/>
    <property type="match status" value="2"/>
</dbReference>
<evidence type="ECO:0000313" key="10">
    <source>
        <dbReference type="Proteomes" id="UP000663829"/>
    </source>
</evidence>
<evidence type="ECO:0000313" key="8">
    <source>
        <dbReference type="EMBL" id="CAF1149464.1"/>
    </source>
</evidence>
<reference evidence="8" key="1">
    <citation type="submission" date="2021-02" db="EMBL/GenBank/DDBJ databases">
        <authorList>
            <person name="Nowell W R."/>
        </authorList>
    </citation>
    <scope>NUCLEOTIDE SEQUENCE</scope>
</reference>
<dbReference type="SMART" id="SM00609">
    <property type="entry name" value="VIT"/>
    <property type="match status" value="1"/>
</dbReference>
<keyword evidence="1" id="KW-0479">Metal-binding</keyword>
<feature type="domain" description="ZZ-type" evidence="6">
    <location>
        <begin position="1132"/>
        <end position="1180"/>
    </location>
</feature>
<protein>
    <submittedName>
        <fullName evidence="8">Uncharacterized protein</fullName>
    </submittedName>
</protein>
<dbReference type="Proteomes" id="UP000681722">
    <property type="component" value="Unassembled WGS sequence"/>
</dbReference>
<keyword evidence="2 4" id="KW-0863">Zinc-finger</keyword>
<gene>
    <name evidence="8" type="ORF">GPM918_LOCUS21102</name>
    <name evidence="9" type="ORF">SRO942_LOCUS21100</name>
</gene>
<dbReference type="OrthoDB" id="441278at2759"/>
<evidence type="ECO:0000256" key="5">
    <source>
        <dbReference type="SAM" id="Coils"/>
    </source>
</evidence>
<evidence type="ECO:0000256" key="2">
    <source>
        <dbReference type="ARBA" id="ARBA00022771"/>
    </source>
</evidence>
<dbReference type="EMBL" id="CAJOBC010006853">
    <property type="protein sequence ID" value="CAF3913008.1"/>
    <property type="molecule type" value="Genomic_DNA"/>
</dbReference>
<dbReference type="Gene3D" id="3.30.60.90">
    <property type="match status" value="1"/>
</dbReference>
<feature type="domain" description="VIT" evidence="7">
    <location>
        <begin position="14"/>
        <end position="142"/>
    </location>
</feature>
<dbReference type="PANTHER" id="PTHR20930">
    <property type="entry name" value="OVARIAN CARCINOMA ANTIGEN CA125-RELATED"/>
    <property type="match status" value="1"/>
</dbReference>
<dbReference type="Pfam" id="PF08487">
    <property type="entry name" value="VIT"/>
    <property type="match status" value="1"/>
</dbReference>
<dbReference type="PROSITE" id="PS51468">
    <property type="entry name" value="VIT"/>
    <property type="match status" value="1"/>
</dbReference>
<proteinExistence type="predicted"/>
<evidence type="ECO:0000256" key="1">
    <source>
        <dbReference type="ARBA" id="ARBA00022723"/>
    </source>
</evidence>
<keyword evidence="5" id="KW-0175">Coiled coil</keyword>
<evidence type="ECO:0000256" key="4">
    <source>
        <dbReference type="PROSITE-ProRule" id="PRU00228"/>
    </source>
</evidence>
<dbReference type="PANTHER" id="PTHR20930:SF0">
    <property type="entry name" value="PROTEIN ILRUN"/>
    <property type="match status" value="1"/>
</dbReference>
<dbReference type="CDD" id="cd02340">
    <property type="entry name" value="ZZ_NBR1_like"/>
    <property type="match status" value="1"/>
</dbReference>
<dbReference type="GO" id="GO:0008270">
    <property type="term" value="F:zinc ion binding"/>
    <property type="evidence" value="ECO:0007669"/>
    <property type="project" value="UniProtKB-KW"/>
</dbReference>
<feature type="coiled-coil region" evidence="5">
    <location>
        <begin position="1093"/>
        <end position="1124"/>
    </location>
</feature>
<keyword evidence="3" id="KW-0862">Zinc</keyword>
<evidence type="ECO:0000259" key="6">
    <source>
        <dbReference type="PROSITE" id="PS50135"/>
    </source>
</evidence>
<comment type="caution">
    <text evidence="8">The sequence shown here is derived from an EMBL/GenBank/DDBJ whole genome shotgun (WGS) entry which is preliminary data.</text>
</comment>
<dbReference type="InterPro" id="IPR043145">
    <property type="entry name" value="Znf_ZZ_sf"/>
</dbReference>
<name>A0A814SK92_9BILA</name>
<dbReference type="EMBL" id="CAJNOQ010006851">
    <property type="protein sequence ID" value="CAF1149464.1"/>
    <property type="molecule type" value="Genomic_DNA"/>
</dbReference>
<dbReference type="AlphaFoldDB" id="A0A814SK92"/>
<dbReference type="InterPro" id="IPR000433">
    <property type="entry name" value="Znf_ZZ"/>
</dbReference>